<proteinExistence type="inferred from homology"/>
<dbReference type="PATRIC" id="fig|1162668.3.peg.1482"/>
<dbReference type="Pfam" id="PF01618">
    <property type="entry name" value="MotA_ExbB"/>
    <property type="match status" value="1"/>
</dbReference>
<evidence type="ECO:0000256" key="7">
    <source>
        <dbReference type="SAM" id="Phobius"/>
    </source>
</evidence>
<sequence length="221" mass="24731">MSLFSFLSNVSLMAELVLGLLLFLSAVSWGIVFFKYYILGKEAKESVAFIKSFKRSERFSRLYEESAEFKSSTLAFLFRSAYEKVRALRDKTGSSEYSERDIDVLERTLIQALQEETGRLETHLQFLATTANIAPFVGLFGTVWGIIHAFRDITHQASASIASVAPGIADALVTTAAGLFTAIPAVIFYNTFLQKIRRLTALGDTFTLELLNILAESRWKD</sequence>
<evidence type="ECO:0000256" key="2">
    <source>
        <dbReference type="ARBA" id="ARBA00022475"/>
    </source>
</evidence>
<dbReference type="HOGENOM" id="CLU_053325_2_2_0"/>
<feature type="transmembrane region" description="Helical" evidence="7">
    <location>
        <begin position="167"/>
        <end position="189"/>
    </location>
</feature>
<dbReference type="PANTHER" id="PTHR30625">
    <property type="entry name" value="PROTEIN TOLQ"/>
    <property type="match status" value="1"/>
</dbReference>
<feature type="transmembrane region" description="Helical" evidence="7">
    <location>
        <begin position="126"/>
        <end position="147"/>
    </location>
</feature>
<evidence type="ECO:0000256" key="5">
    <source>
        <dbReference type="ARBA" id="ARBA00023136"/>
    </source>
</evidence>
<keyword evidence="6" id="KW-0653">Protein transport</keyword>
<protein>
    <submittedName>
        <fullName evidence="9">Putative MotA/TolQ/ExbB proton channel</fullName>
    </submittedName>
</protein>
<organism evidence="9 10">
    <name type="scientific">Leptospirillum ferrooxidans (strain C2-3)</name>
    <dbReference type="NCBI Taxonomy" id="1162668"/>
    <lineage>
        <taxon>Bacteria</taxon>
        <taxon>Pseudomonadati</taxon>
        <taxon>Nitrospirota</taxon>
        <taxon>Nitrospiria</taxon>
        <taxon>Nitrospirales</taxon>
        <taxon>Nitrospiraceae</taxon>
        <taxon>Leptospirillum</taxon>
    </lineage>
</organism>
<dbReference type="GO" id="GO:0017038">
    <property type="term" value="P:protein import"/>
    <property type="evidence" value="ECO:0007669"/>
    <property type="project" value="TreeGrafter"/>
</dbReference>
<keyword evidence="2" id="KW-1003">Cell membrane</keyword>
<keyword evidence="4 7" id="KW-1133">Transmembrane helix</keyword>
<evidence type="ECO:0000256" key="6">
    <source>
        <dbReference type="RuleBase" id="RU004057"/>
    </source>
</evidence>
<dbReference type="GO" id="GO:0005886">
    <property type="term" value="C:plasma membrane"/>
    <property type="evidence" value="ECO:0007669"/>
    <property type="project" value="UniProtKB-SubCell"/>
</dbReference>
<accession>I0INV8</accession>
<keyword evidence="6" id="KW-0813">Transport</keyword>
<keyword evidence="5 7" id="KW-0472">Membrane</keyword>
<dbReference type="InterPro" id="IPR002898">
    <property type="entry name" value="MotA_ExbB_proton_chnl"/>
</dbReference>
<comment type="subcellular location">
    <subcellularLocation>
        <location evidence="1">Cell membrane</location>
        <topology evidence="1">Multi-pass membrane protein</topology>
    </subcellularLocation>
    <subcellularLocation>
        <location evidence="6">Membrane</location>
        <topology evidence="6">Multi-pass membrane protein</topology>
    </subcellularLocation>
</comment>
<gene>
    <name evidence="9" type="ordered locus">LFE_1273</name>
</gene>
<dbReference type="EMBL" id="AP012342">
    <property type="protein sequence ID" value="BAM06957.1"/>
    <property type="molecule type" value="Genomic_DNA"/>
</dbReference>
<dbReference type="STRING" id="1162668.LFE_1273"/>
<dbReference type="RefSeq" id="WP_014449446.1">
    <property type="nucleotide sequence ID" value="NC_017094.1"/>
</dbReference>
<dbReference type="eggNOG" id="COG0811">
    <property type="taxonomic scope" value="Bacteria"/>
</dbReference>
<evidence type="ECO:0000313" key="10">
    <source>
        <dbReference type="Proteomes" id="UP000007382"/>
    </source>
</evidence>
<evidence type="ECO:0000256" key="4">
    <source>
        <dbReference type="ARBA" id="ARBA00022989"/>
    </source>
</evidence>
<evidence type="ECO:0000313" key="9">
    <source>
        <dbReference type="EMBL" id="BAM06957.1"/>
    </source>
</evidence>
<dbReference type="AlphaFoldDB" id="I0INV8"/>
<feature type="domain" description="MotA/TolQ/ExbB proton channel" evidence="8">
    <location>
        <begin position="97"/>
        <end position="201"/>
    </location>
</feature>
<name>I0INV8_LEPFC</name>
<feature type="transmembrane region" description="Helical" evidence="7">
    <location>
        <begin position="12"/>
        <end position="34"/>
    </location>
</feature>
<dbReference type="KEGG" id="lfc:LFE_1273"/>
<dbReference type="InterPro" id="IPR050790">
    <property type="entry name" value="ExbB/TolQ_transport"/>
</dbReference>
<comment type="similarity">
    <text evidence="6">Belongs to the exbB/tolQ family.</text>
</comment>
<dbReference type="Proteomes" id="UP000007382">
    <property type="component" value="Chromosome"/>
</dbReference>
<dbReference type="PANTHER" id="PTHR30625:SF3">
    <property type="entry name" value="TOL-PAL SYSTEM PROTEIN TOLQ"/>
    <property type="match status" value="1"/>
</dbReference>
<evidence type="ECO:0000259" key="8">
    <source>
        <dbReference type="Pfam" id="PF01618"/>
    </source>
</evidence>
<reference evidence="9 10" key="1">
    <citation type="journal article" date="2012" name="J. Bacteriol.">
        <title>Complete Genome Sequence of Leptospirillum ferrooxidans Strain C2-3, Isolated from a Fresh Volcanic Ash Deposit on the Island of Miyake, Japan.</title>
        <authorList>
            <person name="Fujimura R."/>
            <person name="Sato Y."/>
            <person name="Nishizawa T."/>
            <person name="Oshima K."/>
            <person name="Kim S.-W."/>
            <person name="Hattori M."/>
            <person name="Kamijo T."/>
            <person name="Ohta H."/>
        </authorList>
    </citation>
    <scope>NUCLEOTIDE SEQUENCE [LARGE SCALE GENOMIC DNA]</scope>
    <source>
        <strain evidence="9 10">C2-3</strain>
    </source>
</reference>
<evidence type="ECO:0000256" key="1">
    <source>
        <dbReference type="ARBA" id="ARBA00004651"/>
    </source>
</evidence>
<reference evidence="10" key="2">
    <citation type="submission" date="2012-03" db="EMBL/GenBank/DDBJ databases">
        <title>The complete genome sequence of the pioneer microbe on fresh volcanic deposit, Leptospirillum ferrooxidans strain C2-3.</title>
        <authorList>
            <person name="Fujimura R."/>
            <person name="Sato Y."/>
            <person name="Nishizawa T."/>
            <person name="Nanba K."/>
            <person name="Oshima K."/>
            <person name="Hattori M."/>
            <person name="Kamijo T."/>
            <person name="Ohta H."/>
        </authorList>
    </citation>
    <scope>NUCLEOTIDE SEQUENCE [LARGE SCALE GENOMIC DNA]</scope>
    <source>
        <strain evidence="10">C2-3</strain>
    </source>
</reference>
<keyword evidence="10" id="KW-1185">Reference proteome</keyword>
<dbReference type="OrthoDB" id="9805133at2"/>
<evidence type="ECO:0000256" key="3">
    <source>
        <dbReference type="ARBA" id="ARBA00022692"/>
    </source>
</evidence>
<keyword evidence="3 7" id="KW-0812">Transmembrane</keyword>